<dbReference type="SUPFAM" id="SSF46894">
    <property type="entry name" value="C-terminal effector domain of the bipartite response regulators"/>
    <property type="match status" value="1"/>
</dbReference>
<evidence type="ECO:0000313" key="7">
    <source>
        <dbReference type="Proteomes" id="UP000253805"/>
    </source>
</evidence>
<feature type="domain" description="HTH luxR-type" evidence="5">
    <location>
        <begin position="432"/>
        <end position="489"/>
    </location>
</feature>
<evidence type="ECO:0000256" key="2">
    <source>
        <dbReference type="ARBA" id="ARBA00023125"/>
    </source>
</evidence>
<comment type="caution">
    <text evidence="6">The sequence shown here is derived from an EMBL/GenBank/DDBJ whole genome shotgun (WGS) entry which is preliminary data.</text>
</comment>
<evidence type="ECO:0000256" key="4">
    <source>
        <dbReference type="SAM" id="Phobius"/>
    </source>
</evidence>
<evidence type="ECO:0000256" key="3">
    <source>
        <dbReference type="ARBA" id="ARBA00023163"/>
    </source>
</evidence>
<feature type="transmembrane region" description="Helical" evidence="4">
    <location>
        <begin position="290"/>
        <end position="309"/>
    </location>
</feature>
<feature type="transmembrane region" description="Helical" evidence="4">
    <location>
        <begin position="21"/>
        <end position="42"/>
    </location>
</feature>
<dbReference type="Gene3D" id="1.10.10.10">
    <property type="entry name" value="Winged helix-like DNA-binding domain superfamily/Winged helix DNA-binding domain"/>
    <property type="match status" value="1"/>
</dbReference>
<protein>
    <recommendedName>
        <fullName evidence="5">HTH luxR-type domain-containing protein</fullName>
    </recommendedName>
</protein>
<dbReference type="GO" id="GO:0003677">
    <property type="term" value="F:DNA binding"/>
    <property type="evidence" value="ECO:0007669"/>
    <property type="project" value="UniProtKB-KW"/>
</dbReference>
<dbReference type="Proteomes" id="UP000253805">
    <property type="component" value="Unassembled WGS sequence"/>
</dbReference>
<dbReference type="Pfam" id="PF00196">
    <property type="entry name" value="GerE"/>
    <property type="match status" value="1"/>
</dbReference>
<sequence>MSRVATSTDETPKPACFLSRNLRLAGSAVLLCLWWGSLHKALQLDLRSTSLHAIAPWPFHDLALSGNTIAALSTALGIIGGCLLLFLACRRREGILRSRKAQQQLLLIEMILSALFYLAILIPVDTPKICSVLYGGVCACAVGNIAIIGGKLETFDNRQVVTVALFGLGADMILAPTFPPLFAHAPLLAAFFSLACVAGLALLNRRLDGGSCPSEKTTWIAELNRMPVFLAFTLFAYGFVFGAAEVLRGQLSDSSPFGCLSDISSTAIAVIVLTVLFYGRPASVELWSRLRGTVFPLTLIGVALMPATAQGSLVVIGGSDLLFYAFLAAICVDVVQLTGIGIALIVANVLFWRALGAFTGTFAILLGGSLQSLSPESYSLLAALIIAALSAATLWIGSDEQIRKNWGLRPKLAPKQFNDAAVQHRCEVLAATYRLTPRETQFITALAQGRRPAEIQAAENVTIHTVRAHIQHAYGKLGIHSTAELQALLKTVPLDEGKLTR</sequence>
<feature type="transmembrane region" description="Helical" evidence="4">
    <location>
        <begin position="223"/>
        <end position="243"/>
    </location>
</feature>
<dbReference type="InterPro" id="IPR000792">
    <property type="entry name" value="Tscrpt_reg_LuxR_C"/>
</dbReference>
<gene>
    <name evidence="6" type="ORF">C1850_06950</name>
</gene>
<feature type="transmembrane region" description="Helical" evidence="4">
    <location>
        <begin position="106"/>
        <end position="125"/>
    </location>
</feature>
<feature type="transmembrane region" description="Helical" evidence="4">
    <location>
        <begin position="321"/>
        <end position="347"/>
    </location>
</feature>
<keyword evidence="2" id="KW-0238">DNA-binding</keyword>
<feature type="transmembrane region" description="Helical" evidence="4">
    <location>
        <begin position="354"/>
        <end position="372"/>
    </location>
</feature>
<dbReference type="GO" id="GO:0006355">
    <property type="term" value="P:regulation of DNA-templated transcription"/>
    <property type="evidence" value="ECO:0007669"/>
    <property type="project" value="InterPro"/>
</dbReference>
<dbReference type="SMART" id="SM00421">
    <property type="entry name" value="HTH_LUXR"/>
    <property type="match status" value="1"/>
</dbReference>
<keyword evidence="4" id="KW-0812">Transmembrane</keyword>
<keyword evidence="4" id="KW-1133">Transmembrane helix</keyword>
<evidence type="ECO:0000313" key="6">
    <source>
        <dbReference type="EMBL" id="RDC43950.1"/>
    </source>
</evidence>
<evidence type="ECO:0000256" key="1">
    <source>
        <dbReference type="ARBA" id="ARBA00023015"/>
    </source>
</evidence>
<name>A0A369P1D4_9ACTN</name>
<accession>A0A369P1D4</accession>
<feature type="transmembrane region" description="Helical" evidence="4">
    <location>
        <begin position="184"/>
        <end position="203"/>
    </location>
</feature>
<proteinExistence type="predicted"/>
<feature type="transmembrane region" description="Helical" evidence="4">
    <location>
        <begin position="255"/>
        <end position="278"/>
    </location>
</feature>
<organism evidence="6 7">
    <name type="scientific">Adlercreutzia equolifaciens subsp. celatus</name>
    <dbReference type="NCBI Taxonomy" id="394340"/>
    <lineage>
        <taxon>Bacteria</taxon>
        <taxon>Bacillati</taxon>
        <taxon>Actinomycetota</taxon>
        <taxon>Coriobacteriia</taxon>
        <taxon>Eggerthellales</taxon>
        <taxon>Eggerthellaceae</taxon>
        <taxon>Adlercreutzia</taxon>
    </lineage>
</organism>
<feature type="transmembrane region" description="Helical" evidence="4">
    <location>
        <begin position="378"/>
        <end position="397"/>
    </location>
</feature>
<evidence type="ECO:0000259" key="5">
    <source>
        <dbReference type="SMART" id="SM00421"/>
    </source>
</evidence>
<dbReference type="RefSeq" id="WP_114549133.1">
    <property type="nucleotide sequence ID" value="NZ_PPUT01000016.1"/>
</dbReference>
<keyword evidence="4" id="KW-0472">Membrane</keyword>
<dbReference type="InterPro" id="IPR016032">
    <property type="entry name" value="Sig_transdc_resp-reg_C-effctor"/>
</dbReference>
<dbReference type="InterPro" id="IPR036388">
    <property type="entry name" value="WH-like_DNA-bd_sf"/>
</dbReference>
<dbReference type="EMBL" id="PPUT01000016">
    <property type="protein sequence ID" value="RDC43950.1"/>
    <property type="molecule type" value="Genomic_DNA"/>
</dbReference>
<dbReference type="CDD" id="cd06170">
    <property type="entry name" value="LuxR_C_like"/>
    <property type="match status" value="1"/>
</dbReference>
<feature type="transmembrane region" description="Helical" evidence="4">
    <location>
        <begin position="62"/>
        <end position="86"/>
    </location>
</feature>
<feature type="transmembrane region" description="Helical" evidence="4">
    <location>
        <begin position="131"/>
        <end position="148"/>
    </location>
</feature>
<dbReference type="AlphaFoldDB" id="A0A369P1D4"/>
<dbReference type="PANTHER" id="PTHR44688">
    <property type="entry name" value="DNA-BINDING TRANSCRIPTIONAL ACTIVATOR DEVR_DOSR"/>
    <property type="match status" value="1"/>
</dbReference>
<reference evidence="6 7" key="1">
    <citation type="journal article" date="2018" name="Elife">
        <title>Discovery and characterization of a prevalent human gut bacterial enzyme sufficient for the inactivation of a family of plant toxins.</title>
        <authorList>
            <person name="Koppel N."/>
            <person name="Bisanz J.E."/>
            <person name="Pandelia M.E."/>
            <person name="Turnbaugh P.J."/>
            <person name="Balskus E.P."/>
        </authorList>
    </citation>
    <scope>NUCLEOTIDE SEQUENCE [LARGE SCALE GENOMIC DNA]</scope>
    <source>
        <strain evidence="6 7">OB21 GAM 11</strain>
    </source>
</reference>
<feature type="transmembrane region" description="Helical" evidence="4">
    <location>
        <begin position="160"/>
        <end position="178"/>
    </location>
</feature>
<dbReference type="PANTHER" id="PTHR44688:SF16">
    <property type="entry name" value="DNA-BINDING TRANSCRIPTIONAL ACTIVATOR DEVR_DOSR"/>
    <property type="match status" value="1"/>
</dbReference>
<keyword evidence="1" id="KW-0805">Transcription regulation</keyword>
<keyword evidence="3" id="KW-0804">Transcription</keyword>